<feature type="non-terminal residue" evidence="1">
    <location>
        <position position="1"/>
    </location>
</feature>
<reference evidence="1" key="1">
    <citation type="journal article" date="2023" name="IScience">
        <title>Live-bearing cockroach genome reveals convergent evolutionary mechanisms linked to viviparity in insects and beyond.</title>
        <authorList>
            <person name="Fouks B."/>
            <person name="Harrison M.C."/>
            <person name="Mikhailova A.A."/>
            <person name="Marchal E."/>
            <person name="English S."/>
            <person name="Carruthers M."/>
            <person name="Jennings E.C."/>
            <person name="Chiamaka E.L."/>
            <person name="Frigard R.A."/>
            <person name="Pippel M."/>
            <person name="Attardo G.M."/>
            <person name="Benoit J.B."/>
            <person name="Bornberg-Bauer E."/>
            <person name="Tobe S.S."/>
        </authorList>
    </citation>
    <scope>NUCLEOTIDE SEQUENCE</scope>
    <source>
        <strain evidence="1">Stay&amp;Tobe</strain>
    </source>
</reference>
<evidence type="ECO:0000313" key="2">
    <source>
        <dbReference type="Proteomes" id="UP001233999"/>
    </source>
</evidence>
<accession>A0AAD8A2Y4</accession>
<sequence>LYSSKHNKAAICSIYSKSHTTSRTFLKSNSPKCFHTSIFDTFTAGVARPWSPWSPWSVQMKKI</sequence>
<protein>
    <submittedName>
        <fullName evidence="1">Uncharacterized protein</fullName>
    </submittedName>
</protein>
<dbReference type="AlphaFoldDB" id="A0AAD8A2Y4"/>
<evidence type="ECO:0000313" key="1">
    <source>
        <dbReference type="EMBL" id="KAJ9590777.1"/>
    </source>
</evidence>
<name>A0AAD8A2Y4_DIPPU</name>
<comment type="caution">
    <text evidence="1">The sequence shown here is derived from an EMBL/GenBank/DDBJ whole genome shotgun (WGS) entry which is preliminary data.</text>
</comment>
<dbReference type="EMBL" id="JASPKZ010004195">
    <property type="protein sequence ID" value="KAJ9590777.1"/>
    <property type="molecule type" value="Genomic_DNA"/>
</dbReference>
<organism evidence="1 2">
    <name type="scientific">Diploptera punctata</name>
    <name type="common">Pacific beetle cockroach</name>
    <dbReference type="NCBI Taxonomy" id="6984"/>
    <lineage>
        <taxon>Eukaryota</taxon>
        <taxon>Metazoa</taxon>
        <taxon>Ecdysozoa</taxon>
        <taxon>Arthropoda</taxon>
        <taxon>Hexapoda</taxon>
        <taxon>Insecta</taxon>
        <taxon>Pterygota</taxon>
        <taxon>Neoptera</taxon>
        <taxon>Polyneoptera</taxon>
        <taxon>Dictyoptera</taxon>
        <taxon>Blattodea</taxon>
        <taxon>Blaberoidea</taxon>
        <taxon>Blaberidae</taxon>
        <taxon>Diplopterinae</taxon>
        <taxon>Diploptera</taxon>
    </lineage>
</organism>
<gene>
    <name evidence="1" type="ORF">L9F63_016163</name>
</gene>
<keyword evidence="2" id="KW-1185">Reference proteome</keyword>
<dbReference type="Proteomes" id="UP001233999">
    <property type="component" value="Unassembled WGS sequence"/>
</dbReference>
<feature type="non-terminal residue" evidence="1">
    <location>
        <position position="63"/>
    </location>
</feature>
<proteinExistence type="predicted"/>
<reference evidence="1" key="2">
    <citation type="submission" date="2023-05" db="EMBL/GenBank/DDBJ databases">
        <authorList>
            <person name="Fouks B."/>
        </authorList>
    </citation>
    <scope>NUCLEOTIDE SEQUENCE</scope>
    <source>
        <strain evidence="1">Stay&amp;Tobe</strain>
        <tissue evidence="1">Testes</tissue>
    </source>
</reference>